<gene>
    <name evidence="4" type="ORF">RIF23_07380</name>
</gene>
<dbReference type="SUPFAM" id="SSF53822">
    <property type="entry name" value="Periplasmic binding protein-like I"/>
    <property type="match status" value="1"/>
</dbReference>
<reference evidence="5" key="1">
    <citation type="submission" date="2023-07" db="EMBL/GenBank/DDBJ databases">
        <title>Novel species in the genus Lipingzhangella isolated from Sambhar Salt Lake.</title>
        <authorList>
            <person name="Jiya N."/>
            <person name="Kajale S."/>
            <person name="Sharma A."/>
        </authorList>
    </citation>
    <scope>NUCLEOTIDE SEQUENCE [LARGE SCALE GENOMIC DNA]</scope>
    <source>
        <strain evidence="5">LS1_29</strain>
    </source>
</reference>
<comment type="similarity">
    <text evidence="1">Belongs to the leucine-binding protein family.</text>
</comment>
<dbReference type="EMBL" id="JAVLVT010000003">
    <property type="protein sequence ID" value="MDS1270113.1"/>
    <property type="molecule type" value="Genomic_DNA"/>
</dbReference>
<dbReference type="Proteomes" id="UP001250214">
    <property type="component" value="Unassembled WGS sequence"/>
</dbReference>
<evidence type="ECO:0000256" key="2">
    <source>
        <dbReference type="ARBA" id="ARBA00022729"/>
    </source>
</evidence>
<evidence type="ECO:0000256" key="1">
    <source>
        <dbReference type="ARBA" id="ARBA00010062"/>
    </source>
</evidence>
<evidence type="ECO:0000259" key="3">
    <source>
        <dbReference type="Pfam" id="PF13458"/>
    </source>
</evidence>
<dbReference type="InterPro" id="IPR028081">
    <property type="entry name" value="Leu-bd"/>
</dbReference>
<evidence type="ECO:0000313" key="4">
    <source>
        <dbReference type="EMBL" id="MDS1270113.1"/>
    </source>
</evidence>
<evidence type="ECO:0000313" key="5">
    <source>
        <dbReference type="Proteomes" id="UP001250214"/>
    </source>
</evidence>
<dbReference type="PANTHER" id="PTHR47628">
    <property type="match status" value="1"/>
</dbReference>
<comment type="caution">
    <text evidence="4">The sequence shown here is derived from an EMBL/GenBank/DDBJ whole genome shotgun (WGS) entry which is preliminary data.</text>
</comment>
<dbReference type="Pfam" id="PF13458">
    <property type="entry name" value="Peripla_BP_6"/>
    <property type="match status" value="1"/>
</dbReference>
<organism evidence="4 5">
    <name type="scientific">Lipingzhangella rawalii</name>
    <dbReference type="NCBI Taxonomy" id="2055835"/>
    <lineage>
        <taxon>Bacteria</taxon>
        <taxon>Bacillati</taxon>
        <taxon>Actinomycetota</taxon>
        <taxon>Actinomycetes</taxon>
        <taxon>Streptosporangiales</taxon>
        <taxon>Nocardiopsidaceae</taxon>
        <taxon>Lipingzhangella</taxon>
    </lineage>
</organism>
<dbReference type="CDD" id="cd06358">
    <property type="entry name" value="PBP1_NHase"/>
    <property type="match status" value="1"/>
</dbReference>
<name>A0ABU2H487_9ACTN</name>
<dbReference type="PANTHER" id="PTHR47628:SF1">
    <property type="entry name" value="ALIPHATIC AMIDASE EXPRESSION-REGULATING PROTEIN"/>
    <property type="match status" value="1"/>
</dbReference>
<protein>
    <submittedName>
        <fullName evidence="4">Substrate-binding domain-containing protein</fullName>
    </submittedName>
</protein>
<sequence length="364" mass="39051">MRCHCPTHAEATAAPGGADFPVGVVIPLQGPAGIFGPSCEAVTEVAVASINAEGGILGRRVRPVVIDGGDRPQRVAGEVGDLVRSGRIHAVTGWHISRVRQALVPVTAEHVPYVYTSLYEGGEQGSGVFCSGETPPDQVAPAMRWMRDERGMRRCYLVGDDYVWPRGTARAVRSYARELGLSVVGREFVPLGTSNFDTTMGRIAASGADTVLMLLVGQDAVHFNRAFAAWGLHEHTRRLTPLMEENMLLGSGPEATEELYVAAAYFRSLATESALDLTGAYTRMHGPHAPALNNMAESCFEGMMALAALSRRARSVQPSGLMAVSDEVGYDGPRGPMQISRGHVRQHVYLARADGVGFDILARL</sequence>
<dbReference type="InterPro" id="IPR028082">
    <property type="entry name" value="Peripla_BP_I"/>
</dbReference>
<keyword evidence="5" id="KW-1185">Reference proteome</keyword>
<accession>A0ABU2H487</accession>
<keyword evidence="2" id="KW-0732">Signal</keyword>
<dbReference type="Gene3D" id="3.40.50.2300">
    <property type="match status" value="2"/>
</dbReference>
<proteinExistence type="inferred from homology"/>
<dbReference type="RefSeq" id="WP_310911653.1">
    <property type="nucleotide sequence ID" value="NZ_JAVLVT010000003.1"/>
</dbReference>
<feature type="domain" description="Leucine-binding protein" evidence="3">
    <location>
        <begin position="22"/>
        <end position="354"/>
    </location>
</feature>